<name>A0A9D1HH48_9FIRM</name>
<dbReference type="AlphaFoldDB" id="A0A9D1HH48"/>
<evidence type="ECO:0000256" key="1">
    <source>
        <dbReference type="SAM" id="Phobius"/>
    </source>
</evidence>
<reference evidence="3" key="1">
    <citation type="submission" date="2020-10" db="EMBL/GenBank/DDBJ databases">
        <authorList>
            <person name="Gilroy R."/>
        </authorList>
    </citation>
    <scope>NUCLEOTIDE SEQUENCE</scope>
    <source>
        <strain evidence="3">CHK187-14744</strain>
    </source>
</reference>
<reference evidence="3" key="2">
    <citation type="journal article" date="2021" name="PeerJ">
        <title>Extensive microbial diversity within the chicken gut microbiome revealed by metagenomics and culture.</title>
        <authorList>
            <person name="Gilroy R."/>
            <person name="Ravi A."/>
            <person name="Getino M."/>
            <person name="Pursley I."/>
            <person name="Horton D.L."/>
            <person name="Alikhan N.F."/>
            <person name="Baker D."/>
            <person name="Gharbi K."/>
            <person name="Hall N."/>
            <person name="Watson M."/>
            <person name="Adriaenssens E.M."/>
            <person name="Foster-Nyarko E."/>
            <person name="Jarju S."/>
            <person name="Secka A."/>
            <person name="Antonio M."/>
            <person name="Oren A."/>
            <person name="Chaudhuri R.R."/>
            <person name="La Ragione R."/>
            <person name="Hildebrand F."/>
            <person name="Pallen M.J."/>
        </authorList>
    </citation>
    <scope>NUCLEOTIDE SEQUENCE</scope>
    <source>
        <strain evidence="3">CHK187-14744</strain>
    </source>
</reference>
<gene>
    <name evidence="3" type="ORF">IAB63_09220</name>
</gene>
<dbReference type="Proteomes" id="UP000824164">
    <property type="component" value="Unassembled WGS sequence"/>
</dbReference>
<protein>
    <submittedName>
        <fullName evidence="3">VanZ family protein</fullName>
    </submittedName>
</protein>
<dbReference type="InterPro" id="IPR006976">
    <property type="entry name" value="VanZ-like"/>
</dbReference>
<proteinExistence type="predicted"/>
<dbReference type="Pfam" id="PF04892">
    <property type="entry name" value="VanZ"/>
    <property type="match status" value="1"/>
</dbReference>
<feature type="transmembrane region" description="Helical" evidence="1">
    <location>
        <begin position="80"/>
        <end position="96"/>
    </location>
</feature>
<dbReference type="PIRSF" id="PIRSF019083">
    <property type="entry name" value="UCP019083_VanZ"/>
    <property type="match status" value="1"/>
</dbReference>
<feature type="transmembrane region" description="Helical" evidence="1">
    <location>
        <begin position="7"/>
        <end position="27"/>
    </location>
</feature>
<keyword evidence="1" id="KW-0472">Membrane</keyword>
<keyword evidence="1" id="KW-1133">Transmembrane helix</keyword>
<evidence type="ECO:0000313" key="4">
    <source>
        <dbReference type="Proteomes" id="UP000824164"/>
    </source>
</evidence>
<keyword evidence="1" id="KW-0812">Transmembrane</keyword>
<evidence type="ECO:0000259" key="2">
    <source>
        <dbReference type="Pfam" id="PF04892"/>
    </source>
</evidence>
<evidence type="ECO:0000313" key="3">
    <source>
        <dbReference type="EMBL" id="HIU03418.1"/>
    </source>
</evidence>
<feature type="transmembrane region" description="Helical" evidence="1">
    <location>
        <begin position="137"/>
        <end position="157"/>
    </location>
</feature>
<dbReference type="EMBL" id="DVLT01000055">
    <property type="protein sequence ID" value="HIU03418.1"/>
    <property type="molecule type" value="Genomic_DNA"/>
</dbReference>
<dbReference type="PROSITE" id="PS51257">
    <property type="entry name" value="PROKAR_LIPOPROTEIN"/>
    <property type="match status" value="1"/>
</dbReference>
<comment type="caution">
    <text evidence="3">The sequence shown here is derived from an EMBL/GenBank/DDBJ whole genome shotgun (WGS) entry which is preliminary data.</text>
</comment>
<feature type="transmembrane region" description="Helical" evidence="1">
    <location>
        <begin position="108"/>
        <end position="125"/>
    </location>
</feature>
<feature type="domain" description="VanZ-like" evidence="2">
    <location>
        <begin position="17"/>
        <end position="152"/>
    </location>
</feature>
<sequence>MTERKRKVLTGLSGMAVIGCLCMIWYFSSQNGTISQDLSDGFSEKLLRLLESLGLVGQNEEQILYWIDIIGAPIRKCAHFAEYFFLALLTLAHLHVGYRKLQHKPIKAWIFVFLAASVDEIHQLFVPGRSGMVRDVLLDSFAGACAIIVVYFVKFMYTEQKKKRCKGA</sequence>
<organism evidence="3 4">
    <name type="scientific">Candidatus Onthocola gallistercoris</name>
    <dbReference type="NCBI Taxonomy" id="2840876"/>
    <lineage>
        <taxon>Bacteria</taxon>
        <taxon>Bacillati</taxon>
        <taxon>Bacillota</taxon>
        <taxon>Bacilli</taxon>
        <taxon>Candidatus Onthocola</taxon>
    </lineage>
</organism>
<accession>A0A9D1HH48</accession>
<dbReference type="NCBIfam" id="NF037970">
    <property type="entry name" value="vanZ_1"/>
    <property type="match status" value="1"/>
</dbReference>
<dbReference type="InterPro" id="IPR016747">
    <property type="entry name" value="Phosphotransbutyrylase"/>
</dbReference>